<name>A0A135UKB7_9PEZI</name>
<accession>A0A135UKB7</accession>
<gene>
    <name evidence="1" type="ORF">CSAL01_10885</name>
</gene>
<protein>
    <submittedName>
        <fullName evidence="1">Uncharacterized protein</fullName>
    </submittedName>
</protein>
<evidence type="ECO:0000313" key="2">
    <source>
        <dbReference type="Proteomes" id="UP000070121"/>
    </source>
</evidence>
<comment type="caution">
    <text evidence="1">The sequence shown here is derived from an EMBL/GenBank/DDBJ whole genome shotgun (WGS) entry which is preliminary data.</text>
</comment>
<proteinExistence type="predicted"/>
<dbReference type="Proteomes" id="UP000070121">
    <property type="component" value="Unassembled WGS sequence"/>
</dbReference>
<dbReference type="AlphaFoldDB" id="A0A135UKB7"/>
<dbReference type="EMBL" id="JFFI01001356">
    <property type="protein sequence ID" value="KXH60797.1"/>
    <property type="molecule type" value="Genomic_DNA"/>
</dbReference>
<reference evidence="1 2" key="1">
    <citation type="submission" date="2014-02" db="EMBL/GenBank/DDBJ databases">
        <title>The genome sequence of Colletotrichum salicis CBS 607.94.</title>
        <authorList>
            <person name="Baroncelli R."/>
            <person name="Thon M.R."/>
        </authorList>
    </citation>
    <scope>NUCLEOTIDE SEQUENCE [LARGE SCALE GENOMIC DNA]</scope>
    <source>
        <strain evidence="1 2">CBS 607.94</strain>
    </source>
</reference>
<evidence type="ECO:0000313" key="1">
    <source>
        <dbReference type="EMBL" id="KXH60797.1"/>
    </source>
</evidence>
<keyword evidence="2" id="KW-1185">Reference proteome</keyword>
<sequence length="18" mass="1956">MKTTSFFSLPPSSRAVSL</sequence>
<organism evidence="1 2">
    <name type="scientific">Colletotrichum salicis</name>
    <dbReference type="NCBI Taxonomy" id="1209931"/>
    <lineage>
        <taxon>Eukaryota</taxon>
        <taxon>Fungi</taxon>
        <taxon>Dikarya</taxon>
        <taxon>Ascomycota</taxon>
        <taxon>Pezizomycotina</taxon>
        <taxon>Sordariomycetes</taxon>
        <taxon>Hypocreomycetidae</taxon>
        <taxon>Glomerellales</taxon>
        <taxon>Glomerellaceae</taxon>
        <taxon>Colletotrichum</taxon>
        <taxon>Colletotrichum acutatum species complex</taxon>
    </lineage>
</organism>